<reference evidence="2" key="2">
    <citation type="submission" date="2020-11" db="EMBL/GenBank/DDBJ databases">
        <authorList>
            <person name="McCartney M.A."/>
            <person name="Auch B."/>
            <person name="Kono T."/>
            <person name="Mallez S."/>
            <person name="Becker A."/>
            <person name="Gohl D.M."/>
            <person name="Silverstein K.A.T."/>
            <person name="Koren S."/>
            <person name="Bechman K.B."/>
            <person name="Herman A."/>
            <person name="Abrahante J.E."/>
            <person name="Garbe J."/>
        </authorList>
    </citation>
    <scope>NUCLEOTIDE SEQUENCE</scope>
    <source>
        <strain evidence="2">Duluth1</strain>
        <tissue evidence="2">Whole animal</tissue>
    </source>
</reference>
<keyword evidence="3" id="KW-1185">Reference proteome</keyword>
<accession>A0A9D4CFP4</accession>
<organism evidence="2 3">
    <name type="scientific">Dreissena polymorpha</name>
    <name type="common">Zebra mussel</name>
    <name type="synonym">Mytilus polymorpha</name>
    <dbReference type="NCBI Taxonomy" id="45954"/>
    <lineage>
        <taxon>Eukaryota</taxon>
        <taxon>Metazoa</taxon>
        <taxon>Spiralia</taxon>
        <taxon>Lophotrochozoa</taxon>
        <taxon>Mollusca</taxon>
        <taxon>Bivalvia</taxon>
        <taxon>Autobranchia</taxon>
        <taxon>Heteroconchia</taxon>
        <taxon>Euheterodonta</taxon>
        <taxon>Imparidentia</taxon>
        <taxon>Neoheterodontei</taxon>
        <taxon>Myida</taxon>
        <taxon>Dreissenoidea</taxon>
        <taxon>Dreissenidae</taxon>
        <taxon>Dreissena</taxon>
    </lineage>
</organism>
<gene>
    <name evidence="2" type="ORF">DPMN_049431</name>
</gene>
<dbReference type="EMBL" id="JAIWYP010000012">
    <property type="protein sequence ID" value="KAH3723637.1"/>
    <property type="molecule type" value="Genomic_DNA"/>
</dbReference>
<feature type="region of interest" description="Disordered" evidence="1">
    <location>
        <begin position="1"/>
        <end position="29"/>
    </location>
</feature>
<evidence type="ECO:0000256" key="1">
    <source>
        <dbReference type="SAM" id="MobiDB-lite"/>
    </source>
</evidence>
<dbReference type="AlphaFoldDB" id="A0A9D4CFP4"/>
<proteinExistence type="predicted"/>
<reference evidence="2" key="1">
    <citation type="journal article" date="2019" name="bioRxiv">
        <title>The Genome of the Zebra Mussel, Dreissena polymorpha: A Resource for Invasive Species Research.</title>
        <authorList>
            <person name="McCartney M.A."/>
            <person name="Auch B."/>
            <person name="Kono T."/>
            <person name="Mallez S."/>
            <person name="Zhang Y."/>
            <person name="Obille A."/>
            <person name="Becker A."/>
            <person name="Abrahante J.E."/>
            <person name="Garbe J."/>
            <person name="Badalamenti J.P."/>
            <person name="Herman A."/>
            <person name="Mangelson H."/>
            <person name="Liachko I."/>
            <person name="Sullivan S."/>
            <person name="Sone E.D."/>
            <person name="Koren S."/>
            <person name="Silverstein K.A.T."/>
            <person name="Beckman K.B."/>
            <person name="Gohl D.M."/>
        </authorList>
    </citation>
    <scope>NUCLEOTIDE SEQUENCE</scope>
    <source>
        <strain evidence="2">Duluth1</strain>
        <tissue evidence="2">Whole animal</tissue>
    </source>
</reference>
<evidence type="ECO:0000313" key="2">
    <source>
        <dbReference type="EMBL" id="KAH3723637.1"/>
    </source>
</evidence>
<evidence type="ECO:0000313" key="3">
    <source>
        <dbReference type="Proteomes" id="UP000828390"/>
    </source>
</evidence>
<name>A0A9D4CFP4_DREPO</name>
<dbReference type="Proteomes" id="UP000828390">
    <property type="component" value="Unassembled WGS sequence"/>
</dbReference>
<comment type="caution">
    <text evidence="2">The sequence shown here is derived from an EMBL/GenBank/DDBJ whole genome shotgun (WGS) entry which is preliminary data.</text>
</comment>
<sequence>MASSHSVDDRVKVKTTASGGSPSRLCRSQRKRAWSSAAIGSVNVEARSTLGVGLTTDTYQNNVGHVNVLS</sequence>
<protein>
    <submittedName>
        <fullName evidence="2">Uncharacterized protein</fullName>
    </submittedName>
</protein>
<feature type="compositionally biased region" description="Basic and acidic residues" evidence="1">
    <location>
        <begin position="1"/>
        <end position="12"/>
    </location>
</feature>